<dbReference type="SUPFAM" id="SSF55120">
    <property type="entry name" value="Pseudouridine synthase"/>
    <property type="match status" value="1"/>
</dbReference>
<evidence type="ECO:0000256" key="3">
    <source>
        <dbReference type="ARBA" id="ARBA00023235"/>
    </source>
</evidence>
<dbReference type="InterPro" id="IPR001406">
    <property type="entry name" value="PsdUridine_synth_TruA"/>
</dbReference>
<dbReference type="Pfam" id="PF01416">
    <property type="entry name" value="PseudoU_synth_1"/>
    <property type="match status" value="2"/>
</dbReference>
<comment type="function">
    <text evidence="4">Formation of pseudouridine at positions 38, 39 and 40 in the anticodon stem and loop of transfer RNAs.</text>
</comment>
<keyword evidence="3 4" id="KW-0413">Isomerase</keyword>
<dbReference type="InterPro" id="IPR020094">
    <property type="entry name" value="TruA/RsuA/RluB/E/F_N"/>
</dbReference>
<evidence type="ECO:0000313" key="9">
    <source>
        <dbReference type="EMBL" id="MCK0087075.1"/>
    </source>
</evidence>
<evidence type="ECO:0000259" key="8">
    <source>
        <dbReference type="Pfam" id="PF01416"/>
    </source>
</evidence>
<dbReference type="Proteomes" id="UP001203136">
    <property type="component" value="Unassembled WGS sequence"/>
</dbReference>
<dbReference type="GO" id="GO:0031119">
    <property type="term" value="P:tRNA pseudouridine synthesis"/>
    <property type="evidence" value="ECO:0007669"/>
    <property type="project" value="UniProtKB-UniRule"/>
</dbReference>
<dbReference type="EC" id="5.4.99.12" evidence="4"/>
<feature type="active site" description="Nucleophile" evidence="4 5">
    <location>
        <position position="55"/>
    </location>
</feature>
<reference evidence="9" key="1">
    <citation type="journal article" date="2022" name="Cell Host Microbe">
        <title>Colonization of the live biotherapeutic product VE303 and modulation of the microbiota and metabolites in healthy volunteers.</title>
        <authorList>
            <person name="Dsouza M."/>
            <person name="Menon R."/>
            <person name="Crossette E."/>
            <person name="Bhattarai S.K."/>
            <person name="Schneider J."/>
            <person name="Kim Y.G."/>
            <person name="Reddy S."/>
            <person name="Caballero S."/>
            <person name="Felix C."/>
            <person name="Cornacchione L."/>
            <person name="Hendrickson J."/>
            <person name="Watson A.R."/>
            <person name="Minot S.S."/>
            <person name="Greenfield N."/>
            <person name="Schopf L."/>
            <person name="Szabady R."/>
            <person name="Patarroyo J."/>
            <person name="Smith W."/>
            <person name="Harrison P."/>
            <person name="Kuijper E.J."/>
            <person name="Kelly C.P."/>
            <person name="Olle B."/>
            <person name="Bobilev D."/>
            <person name="Silber J.L."/>
            <person name="Bucci V."/>
            <person name="Roberts B."/>
            <person name="Faith J."/>
            <person name="Norman J.M."/>
        </authorList>
    </citation>
    <scope>NUCLEOTIDE SEQUENCE</scope>
    <source>
        <strain evidence="9">VE303-04</strain>
    </source>
</reference>
<dbReference type="InterPro" id="IPR020103">
    <property type="entry name" value="PsdUridine_synth_cat_dom_sf"/>
</dbReference>
<sequence length="265" mass="29721">MEEKNIRILLQYDGTRYDGWQKQGNTQQTVQGKLEAVLSCLAGGPVEVHGSGRTDAGVHALGQVANFHLPLSVFCGSQTEAADMIRIKNYLNEYLPEDIRVLVAEEARPRFHSRLNALSKTYIYRIETADKNDVFERKYRYGLGKEPDLEIMKRAASILVGTHDFRAFSSLKKTKKSTVRTINRIDIRRDGTQLEILLEGNGFLYNMVRIIVGTLVEAGLLERSVQSVKEALESLDRSLAGRTAPAKGLFLAAVAYEEKIFQSVQ</sequence>
<evidence type="ECO:0000256" key="2">
    <source>
        <dbReference type="ARBA" id="ARBA00022694"/>
    </source>
</evidence>
<feature type="domain" description="Pseudouridine synthase I TruA alpha/beta" evidence="8">
    <location>
        <begin position="155"/>
        <end position="257"/>
    </location>
</feature>
<dbReference type="InterPro" id="IPR020097">
    <property type="entry name" value="PsdUridine_synth_TruA_a/b_dom"/>
</dbReference>
<accession>A0AAW5F5E6</accession>
<dbReference type="GO" id="GO:0003723">
    <property type="term" value="F:RNA binding"/>
    <property type="evidence" value="ECO:0007669"/>
    <property type="project" value="InterPro"/>
</dbReference>
<evidence type="ECO:0000256" key="4">
    <source>
        <dbReference type="HAMAP-Rule" id="MF_00171"/>
    </source>
</evidence>
<dbReference type="EMBL" id="JAINVB010000001">
    <property type="protein sequence ID" value="MCK0087075.1"/>
    <property type="molecule type" value="Genomic_DNA"/>
</dbReference>
<dbReference type="AlphaFoldDB" id="A0AAW5F5E6"/>
<dbReference type="PANTHER" id="PTHR11142:SF22">
    <property type="entry name" value="TRNA PSEUDOURIDINE SYNTHASE A 2"/>
    <property type="match status" value="1"/>
</dbReference>
<evidence type="ECO:0000256" key="6">
    <source>
        <dbReference type="PIRSR" id="PIRSR001430-2"/>
    </source>
</evidence>
<comment type="subunit">
    <text evidence="4">Homodimer.</text>
</comment>
<proteinExistence type="inferred from homology"/>
<feature type="domain" description="Pseudouridine synthase I TruA alpha/beta" evidence="8">
    <location>
        <begin position="11"/>
        <end position="109"/>
    </location>
</feature>
<dbReference type="HAMAP" id="MF_00171">
    <property type="entry name" value="TruA"/>
    <property type="match status" value="1"/>
</dbReference>
<dbReference type="PIRSF" id="PIRSF001430">
    <property type="entry name" value="tRNA_psdUrid_synth"/>
    <property type="match status" value="1"/>
</dbReference>
<feature type="binding site" evidence="4 6">
    <location>
        <position position="122"/>
    </location>
    <ligand>
        <name>substrate</name>
    </ligand>
</feature>
<protein>
    <recommendedName>
        <fullName evidence="4">tRNA pseudouridine synthase A</fullName>
        <ecNumber evidence="4">5.4.99.12</ecNumber>
    </recommendedName>
    <alternativeName>
        <fullName evidence="4">tRNA pseudouridine(38-40) synthase</fullName>
    </alternativeName>
    <alternativeName>
        <fullName evidence="4">tRNA pseudouridylate synthase I</fullName>
    </alternativeName>
    <alternativeName>
        <fullName evidence="4">tRNA-uridine isomerase I</fullName>
    </alternativeName>
</protein>
<comment type="caution">
    <text evidence="9">The sequence shown here is derived from an EMBL/GenBank/DDBJ whole genome shotgun (WGS) entry which is preliminary data.</text>
</comment>
<gene>
    <name evidence="4 9" type="primary">truA</name>
    <name evidence="9" type="ORF">K5I21_14565</name>
</gene>
<dbReference type="NCBIfam" id="TIGR00071">
    <property type="entry name" value="hisT_truA"/>
    <property type="match status" value="1"/>
</dbReference>
<name>A0AAW5F5E6_CLOSY</name>
<comment type="caution">
    <text evidence="4">Lacks conserved residue(s) required for the propagation of feature annotation.</text>
</comment>
<dbReference type="FunFam" id="3.30.70.580:FF:000001">
    <property type="entry name" value="tRNA pseudouridine synthase A"/>
    <property type="match status" value="1"/>
</dbReference>
<dbReference type="Gene3D" id="3.30.70.660">
    <property type="entry name" value="Pseudouridine synthase I, catalytic domain, C-terminal subdomain"/>
    <property type="match status" value="1"/>
</dbReference>
<organism evidence="9 10">
    <name type="scientific">Clostridium symbiosum</name>
    <name type="common">Bacteroides symbiosus</name>
    <dbReference type="NCBI Taxonomy" id="1512"/>
    <lineage>
        <taxon>Bacteria</taxon>
        <taxon>Bacillati</taxon>
        <taxon>Bacillota</taxon>
        <taxon>Clostridia</taxon>
        <taxon>Lachnospirales</taxon>
        <taxon>Lachnospiraceae</taxon>
        <taxon>Otoolea</taxon>
    </lineage>
</organism>
<dbReference type="RefSeq" id="WP_003501762.1">
    <property type="nucleotide sequence ID" value="NZ_CABHNX010000018.1"/>
</dbReference>
<keyword evidence="2 4" id="KW-0819">tRNA processing</keyword>
<dbReference type="Gene3D" id="3.30.70.580">
    <property type="entry name" value="Pseudouridine synthase I, catalytic domain, N-terminal subdomain"/>
    <property type="match status" value="1"/>
</dbReference>
<comment type="catalytic activity">
    <reaction evidence="4 7">
        <text>uridine(38/39/40) in tRNA = pseudouridine(38/39/40) in tRNA</text>
        <dbReference type="Rhea" id="RHEA:22376"/>
        <dbReference type="Rhea" id="RHEA-COMP:10085"/>
        <dbReference type="Rhea" id="RHEA-COMP:10087"/>
        <dbReference type="ChEBI" id="CHEBI:65314"/>
        <dbReference type="ChEBI" id="CHEBI:65315"/>
        <dbReference type="EC" id="5.4.99.12"/>
    </reaction>
</comment>
<dbReference type="GO" id="GO:0160147">
    <property type="term" value="F:tRNA pseudouridine(38-40) synthase activity"/>
    <property type="evidence" value="ECO:0007669"/>
    <property type="project" value="UniProtKB-EC"/>
</dbReference>
<evidence type="ECO:0000256" key="5">
    <source>
        <dbReference type="PIRSR" id="PIRSR001430-1"/>
    </source>
</evidence>
<comment type="similarity">
    <text evidence="1 4 7">Belongs to the tRNA pseudouridine synthase TruA family.</text>
</comment>
<dbReference type="CDD" id="cd02570">
    <property type="entry name" value="PseudoU_synth_EcTruA"/>
    <property type="match status" value="1"/>
</dbReference>
<evidence type="ECO:0000256" key="1">
    <source>
        <dbReference type="ARBA" id="ARBA00009375"/>
    </source>
</evidence>
<evidence type="ECO:0000256" key="7">
    <source>
        <dbReference type="RuleBase" id="RU003792"/>
    </source>
</evidence>
<dbReference type="PANTHER" id="PTHR11142">
    <property type="entry name" value="PSEUDOURIDYLATE SYNTHASE"/>
    <property type="match status" value="1"/>
</dbReference>
<dbReference type="InterPro" id="IPR020095">
    <property type="entry name" value="PsdUridine_synth_TruA_C"/>
</dbReference>
<evidence type="ECO:0000313" key="10">
    <source>
        <dbReference type="Proteomes" id="UP001203136"/>
    </source>
</evidence>